<dbReference type="InterPro" id="IPR010131">
    <property type="entry name" value="MdtP/NodT-like"/>
</dbReference>
<dbReference type="PANTHER" id="PTHR30203:SF25">
    <property type="entry name" value="OUTER MEMBRANE PROTEIN-RELATED"/>
    <property type="match status" value="1"/>
</dbReference>
<dbReference type="GO" id="GO:0015562">
    <property type="term" value="F:efflux transmembrane transporter activity"/>
    <property type="evidence" value="ECO:0007669"/>
    <property type="project" value="InterPro"/>
</dbReference>
<feature type="region of interest" description="Disordered" evidence="4">
    <location>
        <begin position="489"/>
        <end position="514"/>
    </location>
</feature>
<dbReference type="PROSITE" id="PS51257">
    <property type="entry name" value="PROKAR_LIPOPROTEIN"/>
    <property type="match status" value="1"/>
</dbReference>
<dbReference type="Gene3D" id="2.20.200.10">
    <property type="entry name" value="Outer membrane efflux proteins (OEP)"/>
    <property type="match status" value="1"/>
</dbReference>
<dbReference type="EMBL" id="CXOJ01000010">
    <property type="protein sequence ID" value="CTP83909.1"/>
    <property type="molecule type" value="Genomic_DNA"/>
</dbReference>
<proteinExistence type="inferred from homology"/>
<keyword evidence="2" id="KW-1134">Transmembrane beta strand</keyword>
<feature type="chain" id="PRO_5005393157" evidence="2">
    <location>
        <begin position="29"/>
        <end position="514"/>
    </location>
</feature>
<reference evidence="5 6" key="1">
    <citation type="submission" date="2015-07" db="EMBL/GenBank/DDBJ databases">
        <authorList>
            <person name="Noorani M."/>
        </authorList>
    </citation>
    <scope>NUCLEOTIDE SEQUENCE [LARGE SCALE GENOMIC DNA]</scope>
    <source>
        <strain evidence="5">LMG730</strain>
    </source>
</reference>
<feature type="coiled-coil region" evidence="3">
    <location>
        <begin position="203"/>
        <end position="268"/>
    </location>
</feature>
<keyword evidence="2" id="KW-0472">Membrane</keyword>
<keyword evidence="3" id="KW-0175">Coiled coil</keyword>
<feature type="signal peptide" evidence="2">
    <location>
        <begin position="1"/>
        <end position="28"/>
    </location>
</feature>
<evidence type="ECO:0000313" key="6">
    <source>
        <dbReference type="Proteomes" id="UP000045978"/>
    </source>
</evidence>
<dbReference type="AlphaFoldDB" id="A0A0K2ZI54"/>
<feature type="compositionally biased region" description="Low complexity" evidence="4">
    <location>
        <begin position="489"/>
        <end position="506"/>
    </location>
</feature>
<accession>A0A0K2ZI54</accession>
<dbReference type="Pfam" id="PF02321">
    <property type="entry name" value="OEP"/>
    <property type="match status" value="2"/>
</dbReference>
<comment type="subcellular location">
    <subcellularLocation>
        <location evidence="2">Cell outer membrane</location>
        <topology evidence="2">Lipid-anchor</topology>
    </subcellularLocation>
</comment>
<keyword evidence="2" id="KW-0732">Signal</keyword>
<dbReference type="Proteomes" id="UP000045978">
    <property type="component" value="Unassembled WGS sequence"/>
</dbReference>
<comment type="similarity">
    <text evidence="1 2">Belongs to the outer membrane factor (OMF) (TC 1.B.17) family.</text>
</comment>
<evidence type="ECO:0000313" key="5">
    <source>
        <dbReference type="EMBL" id="CTP83909.1"/>
    </source>
</evidence>
<dbReference type="RefSeq" id="WP_053837165.1">
    <property type="nucleotide sequence ID" value="NZ_CP076251.1"/>
</dbReference>
<evidence type="ECO:0000256" key="2">
    <source>
        <dbReference type="RuleBase" id="RU362097"/>
    </source>
</evidence>
<keyword evidence="2" id="KW-0564">Palmitate</keyword>
<protein>
    <submittedName>
        <fullName evidence="5">Outer membrane efflux protein</fullName>
    </submittedName>
</protein>
<name>A0A0K2ZI54_9XANT</name>
<keyword evidence="2" id="KW-0812">Transmembrane</keyword>
<keyword evidence="2" id="KW-0449">Lipoprotein</keyword>
<dbReference type="PANTHER" id="PTHR30203">
    <property type="entry name" value="OUTER MEMBRANE CATION EFFLUX PROTEIN"/>
    <property type="match status" value="1"/>
</dbReference>
<dbReference type="InterPro" id="IPR003423">
    <property type="entry name" value="OMP_efflux"/>
</dbReference>
<dbReference type="NCBIfam" id="TIGR01845">
    <property type="entry name" value="outer_NodT"/>
    <property type="match status" value="1"/>
</dbReference>
<dbReference type="SUPFAM" id="SSF56954">
    <property type="entry name" value="Outer membrane efflux proteins (OEP)"/>
    <property type="match status" value="1"/>
</dbReference>
<dbReference type="GO" id="GO:0009279">
    <property type="term" value="C:cell outer membrane"/>
    <property type="evidence" value="ECO:0007669"/>
    <property type="project" value="UniProtKB-SubCell"/>
</dbReference>
<evidence type="ECO:0000256" key="3">
    <source>
        <dbReference type="SAM" id="Coils"/>
    </source>
</evidence>
<dbReference type="Gene3D" id="1.20.1600.10">
    <property type="entry name" value="Outer membrane efflux proteins (OEP)"/>
    <property type="match status" value="1"/>
</dbReference>
<organism evidence="5 6">
    <name type="scientific">Xanthomonas graminis pv. phlei</name>
    <dbReference type="NCBI Taxonomy" id="487906"/>
    <lineage>
        <taxon>Bacteria</taxon>
        <taxon>Pseudomonadati</taxon>
        <taxon>Pseudomonadota</taxon>
        <taxon>Gammaproteobacteria</taxon>
        <taxon>Lysobacterales</taxon>
        <taxon>Lysobacteraceae</taxon>
        <taxon>Xanthomonas</taxon>
        <taxon>Xanthomonas translucens group</taxon>
        <taxon>Xanthomonas graminis</taxon>
    </lineage>
</organism>
<evidence type="ECO:0000256" key="1">
    <source>
        <dbReference type="ARBA" id="ARBA00007613"/>
    </source>
</evidence>
<evidence type="ECO:0000256" key="4">
    <source>
        <dbReference type="SAM" id="MobiDB-lite"/>
    </source>
</evidence>
<gene>
    <name evidence="5" type="ORF">XTPLMG730_0613</name>
</gene>
<sequence>MAQRFSRVLVPAALPLLLSACVLGPNYAKPPPVAAAAQAQPQLHRADAVAAAAGVVPAAPPQRWWEALQDPQLNGLVEQALQNSPNLRAAQAKLRASRALVQQRHAEQLPSVGANAAYLNARAPDALVDGLGSVAAGSGQPLSIDPHAQLYSVGFDASWELDFFGRRRRASEGAQADAQADEAELADTQVQLAAEVGQAYLGYRGTRERIAIAQRNLQAARQTLQLTRQRRERGADADLQVERAQAQLQQQEAVLPDLQAQAKEALDQLALMIGREPGALDAALAADRPLPALPAVVPVDDAGALIRRRPDVRRAERQLASSSAQIGQALSAYFPQVTLLGNIGMAATSPGDLGSDAINSVVAPFLRWSLFDFGATKAKVAQARAGNEARLAAYEGTVLAALQDANSALARFGAARQQALAAAKAEASADRSAALLQQRYAAGASSLIDALDVQRQQASAQDSDVQARTQVLLRYVALQKSLGLGWAAAPAQTPTQTQTQTQTSAPAPAPAQPQ</sequence>